<name>A0A1X4JLR9_9LACO</name>
<sequence>MKTRTITMKIMTFTGSKGGVGKTTILFNYAAWLAQNNYTVLLIDGDFQANLSSTFKTITNENTLLDVFRGGTPEIRHVADHIDLLPASPNLDQVEGLIQNKMYREYVLMEWMRKNADTIKSYDFIMIDTHPEFGLLTKNMIAVSDSVIVPLEPSEYGFQQLKTQFELRMAEYREDSIDPRTGESDIDAHVYFVGNKIQHNTSESRIFREALSEMDNVIGLINFREVMKKALSLKQAVVDMSDEKLRNYKGYKEHLDTQFSNMTDRILHD</sequence>
<dbReference type="InterPro" id="IPR027417">
    <property type="entry name" value="P-loop_NTPase"/>
</dbReference>
<comment type="caution">
    <text evidence="2">The sequence shown here is derived from an EMBL/GenBank/DDBJ whole genome shotgun (WGS) entry which is preliminary data.</text>
</comment>
<proteinExistence type="predicted"/>
<dbReference type="InterPro" id="IPR050678">
    <property type="entry name" value="DNA_Partitioning_ATPase"/>
</dbReference>
<dbReference type="SUPFAM" id="SSF52540">
    <property type="entry name" value="P-loop containing nucleoside triphosphate hydrolases"/>
    <property type="match status" value="1"/>
</dbReference>
<accession>A0A1X4JLR9</accession>
<evidence type="ECO:0000259" key="1">
    <source>
        <dbReference type="Pfam" id="PF13614"/>
    </source>
</evidence>
<feature type="domain" description="AAA" evidence="1">
    <location>
        <begin position="8"/>
        <end position="162"/>
    </location>
</feature>
<dbReference type="AlphaFoldDB" id="A0A1X4JLR9"/>
<reference evidence="2 3" key="1">
    <citation type="submission" date="2017-04" db="EMBL/GenBank/DDBJ databases">
        <title>The genome sequence of Weissella cibaria isolated from wild Drosophila.</title>
        <authorList>
            <person name="Ricks N.J."/>
            <person name="Carroll C."/>
            <person name="Walters A."/>
            <person name="Newell P.D."/>
            <person name="Chaston J.M."/>
        </authorList>
    </citation>
    <scope>NUCLEOTIDE SEQUENCE [LARGE SCALE GENOMIC DNA]</scope>
    <source>
        <strain evidence="2 3">DmW_103</strain>
    </source>
</reference>
<dbReference type="Pfam" id="PF13614">
    <property type="entry name" value="AAA_31"/>
    <property type="match status" value="1"/>
</dbReference>
<dbReference type="Proteomes" id="UP000193588">
    <property type="component" value="Unassembled WGS sequence"/>
</dbReference>
<evidence type="ECO:0000313" key="2">
    <source>
        <dbReference type="EMBL" id="OSP89716.1"/>
    </source>
</evidence>
<dbReference type="PANTHER" id="PTHR13696">
    <property type="entry name" value="P-LOOP CONTAINING NUCLEOSIDE TRIPHOSPHATE HYDROLASE"/>
    <property type="match status" value="1"/>
</dbReference>
<evidence type="ECO:0000313" key="3">
    <source>
        <dbReference type="Proteomes" id="UP000193588"/>
    </source>
</evidence>
<dbReference type="EMBL" id="NDXJ01000005">
    <property type="protein sequence ID" value="OSP89716.1"/>
    <property type="molecule type" value="Genomic_DNA"/>
</dbReference>
<dbReference type="InterPro" id="IPR025669">
    <property type="entry name" value="AAA_dom"/>
</dbReference>
<dbReference type="Gene3D" id="3.40.50.300">
    <property type="entry name" value="P-loop containing nucleotide triphosphate hydrolases"/>
    <property type="match status" value="1"/>
</dbReference>
<organism evidence="2 3">
    <name type="scientific">Weissella cibaria</name>
    <dbReference type="NCBI Taxonomy" id="137591"/>
    <lineage>
        <taxon>Bacteria</taxon>
        <taxon>Bacillati</taxon>
        <taxon>Bacillota</taxon>
        <taxon>Bacilli</taxon>
        <taxon>Lactobacillales</taxon>
        <taxon>Lactobacillaceae</taxon>
        <taxon>Weissella</taxon>
    </lineage>
</organism>
<dbReference type="CDD" id="cd02042">
    <property type="entry name" value="ParAB_family"/>
    <property type="match status" value="1"/>
</dbReference>
<protein>
    <recommendedName>
        <fullName evidence="1">AAA domain-containing protein</fullName>
    </recommendedName>
</protein>
<dbReference type="PANTHER" id="PTHR13696:SF99">
    <property type="entry name" value="COBYRINIC ACID AC-DIAMIDE SYNTHASE"/>
    <property type="match status" value="1"/>
</dbReference>
<gene>
    <name evidence="2" type="ORF">B9D04_04140</name>
</gene>